<dbReference type="AlphaFoldDB" id="A0A8H9M947"/>
<keyword evidence="2" id="KW-1185">Reference proteome</keyword>
<proteinExistence type="predicted"/>
<dbReference type="Gene3D" id="1.20.120.330">
    <property type="entry name" value="Nucleotidyltransferases domain 2"/>
    <property type="match status" value="1"/>
</dbReference>
<reference evidence="2" key="1">
    <citation type="journal article" date="2019" name="Int. J. Syst. Evol. Microbiol.">
        <title>The Global Catalogue of Microorganisms (GCM) 10K type strain sequencing project: providing services to taxonomists for standard genome sequencing and annotation.</title>
        <authorList>
            <consortium name="The Broad Institute Genomics Platform"/>
            <consortium name="The Broad Institute Genome Sequencing Center for Infectious Disease"/>
            <person name="Wu L."/>
            <person name="Ma J."/>
        </authorList>
    </citation>
    <scope>NUCLEOTIDE SEQUENCE [LARGE SCALE GENOMIC DNA]</scope>
    <source>
        <strain evidence="2">KCTC 42083</strain>
    </source>
</reference>
<comment type="caution">
    <text evidence="1">The sequence shown here is derived from an EMBL/GenBank/DDBJ whole genome shotgun (WGS) entry which is preliminary data.</text>
</comment>
<evidence type="ECO:0008006" key="3">
    <source>
        <dbReference type="Google" id="ProtNLM"/>
    </source>
</evidence>
<dbReference type="Proteomes" id="UP000608923">
    <property type="component" value="Unassembled WGS sequence"/>
</dbReference>
<evidence type="ECO:0000313" key="2">
    <source>
        <dbReference type="Proteomes" id="UP000608923"/>
    </source>
</evidence>
<dbReference type="EMBL" id="BMZN01000006">
    <property type="protein sequence ID" value="GHC58588.1"/>
    <property type="molecule type" value="Genomic_DNA"/>
</dbReference>
<organism evidence="1 2">
    <name type="scientific">Alcaligenes pakistanensis</name>
    <dbReference type="NCBI Taxonomy" id="1482717"/>
    <lineage>
        <taxon>Bacteria</taxon>
        <taxon>Pseudomonadati</taxon>
        <taxon>Pseudomonadota</taxon>
        <taxon>Betaproteobacteria</taxon>
        <taxon>Burkholderiales</taxon>
        <taxon>Alcaligenaceae</taxon>
        <taxon>Alcaligenes</taxon>
    </lineage>
</organism>
<evidence type="ECO:0000313" key="1">
    <source>
        <dbReference type="EMBL" id="GHC58588.1"/>
    </source>
</evidence>
<name>A0A8H9M947_9BURK</name>
<sequence length="131" mass="14605">MSVTPREILGLSERLCASHECEATLRASVSRAYYAAYHTAEDFHHSLDLPGAEPPERRGMHATLIYQLGNPRITDTELKKDSKIHSYILKTLKLARVEADYNLSAKVTLTAAQTQIESAKRLIDLGPQKPC</sequence>
<protein>
    <recommendedName>
        <fullName evidence="3">HEPN domain-containing protein</fullName>
    </recommendedName>
</protein>
<accession>A0A8H9M947</accession>
<gene>
    <name evidence="1" type="ORF">GCM10010096_34650</name>
</gene>